<dbReference type="InterPro" id="IPR050498">
    <property type="entry name" value="Ycf3"/>
</dbReference>
<evidence type="ECO:0000256" key="3">
    <source>
        <dbReference type="PROSITE-ProRule" id="PRU00339"/>
    </source>
</evidence>
<protein>
    <submittedName>
        <fullName evidence="4">Uncharacterized protein</fullName>
    </submittedName>
</protein>
<proteinExistence type="predicted"/>
<dbReference type="STRING" id="1202724.AM493_04340"/>
<dbReference type="SUPFAM" id="SSF48452">
    <property type="entry name" value="TPR-like"/>
    <property type="match status" value="1"/>
</dbReference>
<evidence type="ECO:0000313" key="4">
    <source>
        <dbReference type="EMBL" id="KOS05344.1"/>
    </source>
</evidence>
<dbReference type="InterPro" id="IPR011990">
    <property type="entry name" value="TPR-like_helical_dom_sf"/>
</dbReference>
<gene>
    <name evidence="4" type="ORF">AM493_04340</name>
</gene>
<keyword evidence="5" id="KW-1185">Reference proteome</keyword>
<evidence type="ECO:0000256" key="2">
    <source>
        <dbReference type="ARBA" id="ARBA00022803"/>
    </source>
</evidence>
<evidence type="ECO:0000313" key="5">
    <source>
        <dbReference type="Proteomes" id="UP000037755"/>
    </source>
</evidence>
<dbReference type="Gene3D" id="1.25.40.10">
    <property type="entry name" value="Tetratricopeptide repeat domain"/>
    <property type="match status" value="2"/>
</dbReference>
<accession>A0A0M8MBN5</accession>
<keyword evidence="1" id="KW-0677">Repeat</keyword>
<organism evidence="4 5">
    <name type="scientific">Flavobacterium akiainvivens</name>
    <dbReference type="NCBI Taxonomy" id="1202724"/>
    <lineage>
        <taxon>Bacteria</taxon>
        <taxon>Pseudomonadati</taxon>
        <taxon>Bacteroidota</taxon>
        <taxon>Flavobacteriia</taxon>
        <taxon>Flavobacteriales</taxon>
        <taxon>Flavobacteriaceae</taxon>
        <taxon>Flavobacterium</taxon>
    </lineage>
</organism>
<comment type="caution">
    <text evidence="4">The sequence shown here is derived from an EMBL/GenBank/DDBJ whole genome shotgun (WGS) entry which is preliminary data.</text>
</comment>
<dbReference type="InterPro" id="IPR019734">
    <property type="entry name" value="TPR_rpt"/>
</dbReference>
<dbReference type="PANTHER" id="PTHR44858">
    <property type="entry name" value="TETRATRICOPEPTIDE REPEAT PROTEIN 6"/>
    <property type="match status" value="1"/>
</dbReference>
<reference evidence="4 5" key="1">
    <citation type="submission" date="2015-08" db="EMBL/GenBank/DDBJ databases">
        <title>Whole genome sequence of Flavobacterium akiainvivens IK-1T, from decaying Wikstroemia oahuensis, an endemic Hawaiian shrub.</title>
        <authorList>
            <person name="Wan X."/>
            <person name="Hou S."/>
            <person name="Saito J."/>
            <person name="Donachie S."/>
        </authorList>
    </citation>
    <scope>NUCLEOTIDE SEQUENCE [LARGE SCALE GENOMIC DNA]</scope>
    <source>
        <strain evidence="4 5">IK-1</strain>
    </source>
</reference>
<dbReference type="PANTHER" id="PTHR44858:SF1">
    <property type="entry name" value="UDP-N-ACETYLGLUCOSAMINE--PEPTIDE N-ACETYLGLUCOSAMINYLTRANSFERASE SPINDLY-RELATED"/>
    <property type="match status" value="1"/>
</dbReference>
<dbReference type="EMBL" id="LIYD01000005">
    <property type="protein sequence ID" value="KOS05344.1"/>
    <property type="molecule type" value="Genomic_DNA"/>
</dbReference>
<sequence>MGAYAQKDELKALKKYDTKFEKMEEPTAADVQEYKNLVDAAETKLAFAEKEQQIEIYFYKGKYNLGQLSQMMTNPTASSDYYFHMKDAFDHVIELEKDGKQKYTKIIIDEIYPRVKAVISTLGDQLVKGDELALASQYFYTAYGLDTTDNYMLYRAASYAVNAKEFKKALDYYLELDKTGWTGEGSAFTARNKATGVVESFPNKSVRDAALLQGYDTPSEQKFESVKGEIVRNIALLYLELGQEDKAKEAIANARKLNPNDVGLIIAEANFYLTAKDYDGYKRLINEAVAKQPNNADLFYNLAAVSAQTNAKEAEANYKKAIEIKPDYQLAYVRLGDLMLMDEESLTKQMNDLGNSAADNKKYAELKKQKETNYKAAVGYYEKAYNLDKNDQYTIGMLASLYQALEMSDKAAEFKAKRKQ</sequence>
<name>A0A0M8MBN5_9FLAO</name>
<feature type="repeat" description="TPR" evidence="3">
    <location>
        <begin position="228"/>
        <end position="261"/>
    </location>
</feature>
<dbReference type="PATRIC" id="fig|1202724.3.peg.899"/>
<evidence type="ECO:0000256" key="1">
    <source>
        <dbReference type="ARBA" id="ARBA00022737"/>
    </source>
</evidence>
<dbReference type="SMART" id="SM00028">
    <property type="entry name" value="TPR"/>
    <property type="match status" value="2"/>
</dbReference>
<dbReference type="AlphaFoldDB" id="A0A0M8MBN5"/>
<dbReference type="Proteomes" id="UP000037755">
    <property type="component" value="Unassembled WGS sequence"/>
</dbReference>
<dbReference type="PROSITE" id="PS50005">
    <property type="entry name" value="TPR"/>
    <property type="match status" value="1"/>
</dbReference>
<keyword evidence="2 3" id="KW-0802">TPR repeat</keyword>